<gene>
    <name evidence="2" type="ORF">PROQFM164_S03g000198</name>
</gene>
<evidence type="ECO:0000313" key="2">
    <source>
        <dbReference type="EMBL" id="CDM33474.1"/>
    </source>
</evidence>
<dbReference type="AlphaFoldDB" id="W6QH04"/>
<organism evidence="2 3">
    <name type="scientific">Penicillium roqueforti (strain FM164)</name>
    <dbReference type="NCBI Taxonomy" id="1365484"/>
    <lineage>
        <taxon>Eukaryota</taxon>
        <taxon>Fungi</taxon>
        <taxon>Dikarya</taxon>
        <taxon>Ascomycota</taxon>
        <taxon>Pezizomycotina</taxon>
        <taxon>Eurotiomycetes</taxon>
        <taxon>Eurotiomycetidae</taxon>
        <taxon>Eurotiales</taxon>
        <taxon>Aspergillaceae</taxon>
        <taxon>Penicillium</taxon>
    </lineage>
</organism>
<dbReference type="Proteomes" id="UP000030686">
    <property type="component" value="Unassembled WGS sequence"/>
</dbReference>
<keyword evidence="3" id="KW-1185">Reference proteome</keyword>
<accession>W6QH04</accession>
<proteinExistence type="predicted"/>
<sequence>MSNPESNLESNSDPTLPGILHGSIGPNSVYTADSPGTCRAVDVASRQSTWFAYASAVSWPLSLTASLYPSTARHVLKR</sequence>
<dbReference type="OrthoDB" id="10536514at2759"/>
<reference evidence="2" key="1">
    <citation type="journal article" date="2014" name="Nat. Commun.">
        <title>Multiple recent horizontal transfers of a large genomic region in cheese making fungi.</title>
        <authorList>
            <person name="Cheeseman K."/>
            <person name="Ropars J."/>
            <person name="Renault P."/>
            <person name="Dupont J."/>
            <person name="Gouzy J."/>
            <person name="Branca A."/>
            <person name="Abraham A.L."/>
            <person name="Ceppi M."/>
            <person name="Conseiller E."/>
            <person name="Debuchy R."/>
            <person name="Malagnac F."/>
            <person name="Goarin A."/>
            <person name="Silar P."/>
            <person name="Lacoste S."/>
            <person name="Sallet E."/>
            <person name="Bensimon A."/>
            <person name="Giraud T."/>
            <person name="Brygoo Y."/>
        </authorList>
    </citation>
    <scope>NUCLEOTIDE SEQUENCE [LARGE SCALE GENOMIC DNA]</scope>
    <source>
        <strain evidence="2">FM164</strain>
    </source>
</reference>
<protein>
    <submittedName>
        <fullName evidence="2">Genomic scaffold, ProqFM164S03</fullName>
    </submittedName>
</protein>
<feature type="region of interest" description="Disordered" evidence="1">
    <location>
        <begin position="1"/>
        <end position="20"/>
    </location>
</feature>
<evidence type="ECO:0000256" key="1">
    <source>
        <dbReference type="SAM" id="MobiDB-lite"/>
    </source>
</evidence>
<feature type="compositionally biased region" description="Polar residues" evidence="1">
    <location>
        <begin position="1"/>
        <end position="14"/>
    </location>
</feature>
<name>W6QH04_PENRF</name>
<dbReference type="EMBL" id="HG792017">
    <property type="protein sequence ID" value="CDM33474.1"/>
    <property type="molecule type" value="Genomic_DNA"/>
</dbReference>
<evidence type="ECO:0000313" key="3">
    <source>
        <dbReference type="Proteomes" id="UP000030686"/>
    </source>
</evidence>